<evidence type="ECO:0000313" key="3">
    <source>
        <dbReference type="Proteomes" id="UP000095085"/>
    </source>
</evidence>
<dbReference type="RefSeq" id="XP_020076398.1">
    <property type="nucleotide sequence ID" value="XM_020219331.1"/>
</dbReference>
<dbReference type="STRING" id="984485.A0A1E4RJD6"/>
<dbReference type="GeneID" id="30993881"/>
<evidence type="ECO:0000313" key="2">
    <source>
        <dbReference type="EMBL" id="ODV67331.1"/>
    </source>
</evidence>
<organism evidence="2 3">
    <name type="scientific">Hyphopichia burtonii NRRL Y-1933</name>
    <dbReference type="NCBI Taxonomy" id="984485"/>
    <lineage>
        <taxon>Eukaryota</taxon>
        <taxon>Fungi</taxon>
        <taxon>Dikarya</taxon>
        <taxon>Ascomycota</taxon>
        <taxon>Saccharomycotina</taxon>
        <taxon>Pichiomycetes</taxon>
        <taxon>Debaryomycetaceae</taxon>
        <taxon>Hyphopichia</taxon>
    </lineage>
</organism>
<proteinExistence type="predicted"/>
<sequence length="162" mass="17822">MSMKPKIKAFFGSNRHYVVSGASNNPGKFGFKILLWYVSHGLPVIPVNPKESEILAQPVVKSVPDVVQAAVSKKDINAYKLGDYDGISISFLTPPGVTATTLKEITMVKGFKDVIKGLWFQPGSYDEEVLKIAEKIGVFDHVVYEDECILVRGEEGLYSANL</sequence>
<dbReference type="InterPro" id="IPR003781">
    <property type="entry name" value="CoA-bd"/>
</dbReference>
<dbReference type="SUPFAM" id="SSF51735">
    <property type="entry name" value="NAD(P)-binding Rossmann-fold domains"/>
    <property type="match status" value="1"/>
</dbReference>
<dbReference type="AlphaFoldDB" id="A0A1E4RJD6"/>
<dbReference type="PANTHER" id="PTHR33303">
    <property type="entry name" value="CYTOPLASMIC PROTEIN-RELATED"/>
    <property type="match status" value="1"/>
</dbReference>
<dbReference type="Pfam" id="PF13380">
    <property type="entry name" value="CoA_binding_2"/>
    <property type="match status" value="1"/>
</dbReference>
<accession>A0A1E4RJD6</accession>
<dbReference type="EMBL" id="KV454541">
    <property type="protein sequence ID" value="ODV67331.1"/>
    <property type="molecule type" value="Genomic_DNA"/>
</dbReference>
<dbReference type="InterPro" id="IPR036291">
    <property type="entry name" value="NAD(P)-bd_dom_sf"/>
</dbReference>
<evidence type="ECO:0000259" key="1">
    <source>
        <dbReference type="Pfam" id="PF13380"/>
    </source>
</evidence>
<gene>
    <name evidence="2" type="ORF">HYPBUDRAFT_125290</name>
</gene>
<dbReference type="OrthoDB" id="5138418at2759"/>
<dbReference type="PANTHER" id="PTHR33303:SF2">
    <property type="entry name" value="COA-BINDING DOMAIN-CONTAINING PROTEIN"/>
    <property type="match status" value="1"/>
</dbReference>
<dbReference type="Gene3D" id="3.40.50.720">
    <property type="entry name" value="NAD(P)-binding Rossmann-like Domain"/>
    <property type="match status" value="1"/>
</dbReference>
<keyword evidence="3" id="KW-1185">Reference proteome</keyword>
<feature type="domain" description="CoA-binding" evidence="1">
    <location>
        <begin position="15"/>
        <end position="153"/>
    </location>
</feature>
<protein>
    <submittedName>
        <fullName evidence="2">NAD(P)-binding protein</fullName>
    </submittedName>
</protein>
<reference evidence="3" key="1">
    <citation type="submission" date="2016-05" db="EMBL/GenBank/DDBJ databases">
        <title>Comparative genomics of biotechnologically important yeasts.</title>
        <authorList>
            <consortium name="DOE Joint Genome Institute"/>
            <person name="Riley R."/>
            <person name="Haridas S."/>
            <person name="Wolfe K.H."/>
            <person name="Lopes M.R."/>
            <person name="Hittinger C.T."/>
            <person name="Goker M."/>
            <person name="Salamov A."/>
            <person name="Wisecaver J."/>
            <person name="Long T.M."/>
            <person name="Aerts A.L."/>
            <person name="Barry K."/>
            <person name="Choi C."/>
            <person name="Clum A."/>
            <person name="Coughlan A.Y."/>
            <person name="Deshpande S."/>
            <person name="Douglass A.P."/>
            <person name="Hanson S.J."/>
            <person name="Klenk H.-P."/>
            <person name="Labutti K."/>
            <person name="Lapidus A."/>
            <person name="Lindquist E."/>
            <person name="Lipzen A."/>
            <person name="Meier-Kolthoff J.P."/>
            <person name="Ohm R.A."/>
            <person name="Otillar R.P."/>
            <person name="Pangilinan J."/>
            <person name="Peng Y."/>
            <person name="Rokas A."/>
            <person name="Rosa C.A."/>
            <person name="Scheuner C."/>
            <person name="Sibirny A.A."/>
            <person name="Slot J.C."/>
            <person name="Stielow J.B."/>
            <person name="Sun H."/>
            <person name="Kurtzman C.P."/>
            <person name="Blackwell M."/>
            <person name="Grigoriev I.V."/>
            <person name="Jeffries T.W."/>
        </authorList>
    </citation>
    <scope>NUCLEOTIDE SEQUENCE [LARGE SCALE GENOMIC DNA]</scope>
    <source>
        <strain evidence="3">NRRL Y-1933</strain>
    </source>
</reference>
<name>A0A1E4RJD6_9ASCO</name>
<dbReference type="Proteomes" id="UP000095085">
    <property type="component" value="Unassembled WGS sequence"/>
</dbReference>